<name>A0AAD7FB12_9AGAR</name>
<reference evidence="3" key="1">
    <citation type="submission" date="2023-03" db="EMBL/GenBank/DDBJ databases">
        <title>Massive genome expansion in bonnet fungi (Mycena s.s.) driven by repeated elements and novel gene families across ecological guilds.</title>
        <authorList>
            <consortium name="Lawrence Berkeley National Laboratory"/>
            <person name="Harder C.B."/>
            <person name="Miyauchi S."/>
            <person name="Viragh M."/>
            <person name="Kuo A."/>
            <person name="Thoen E."/>
            <person name="Andreopoulos B."/>
            <person name="Lu D."/>
            <person name="Skrede I."/>
            <person name="Drula E."/>
            <person name="Henrissat B."/>
            <person name="Morin E."/>
            <person name="Kohler A."/>
            <person name="Barry K."/>
            <person name="LaButti K."/>
            <person name="Morin E."/>
            <person name="Salamov A."/>
            <person name="Lipzen A."/>
            <person name="Mereny Z."/>
            <person name="Hegedus B."/>
            <person name="Baldrian P."/>
            <person name="Stursova M."/>
            <person name="Weitz H."/>
            <person name="Taylor A."/>
            <person name="Grigoriev I.V."/>
            <person name="Nagy L.G."/>
            <person name="Martin F."/>
            <person name="Kauserud H."/>
        </authorList>
    </citation>
    <scope>NUCLEOTIDE SEQUENCE</scope>
    <source>
        <strain evidence="3">9284</strain>
    </source>
</reference>
<comment type="caution">
    <text evidence="3">The sequence shown here is derived from an EMBL/GenBank/DDBJ whole genome shotgun (WGS) entry which is preliminary data.</text>
</comment>
<evidence type="ECO:0000313" key="4">
    <source>
        <dbReference type="Proteomes" id="UP001221142"/>
    </source>
</evidence>
<evidence type="ECO:0000256" key="1">
    <source>
        <dbReference type="SAM" id="MobiDB-lite"/>
    </source>
</evidence>
<gene>
    <name evidence="3" type="ORF">FB45DRAFT_876648</name>
</gene>
<accession>A0AAD7FB12</accession>
<feature type="compositionally biased region" description="Basic and acidic residues" evidence="1">
    <location>
        <begin position="77"/>
        <end position="86"/>
    </location>
</feature>
<feature type="region of interest" description="Disordered" evidence="1">
    <location>
        <begin position="178"/>
        <end position="210"/>
    </location>
</feature>
<sequence length="210" mass="23725">MTLWISTPLLWPSLILVASVQPATRRNRRKARNTTWKLWSNGIRSSIQTRKCASRAKPARTKRATPRGFNIKRTRKERGERARSRGEGQSIESFNLQNKPRCWVGWDRILDPGREEARARANGFRQFPETVMRMREGFGKDTEELSVLRVGKKLEHMSKVAASENQLWECMGPSLAEPAGWGGGGEQALPRLPKAGSNRRQSGGAMISRS</sequence>
<feature type="chain" id="PRO_5041995885" evidence="2">
    <location>
        <begin position="26"/>
        <end position="210"/>
    </location>
</feature>
<keyword evidence="4" id="KW-1185">Reference proteome</keyword>
<proteinExistence type="predicted"/>
<dbReference type="EMBL" id="JARKIF010000041">
    <property type="protein sequence ID" value="KAJ7609260.1"/>
    <property type="molecule type" value="Genomic_DNA"/>
</dbReference>
<evidence type="ECO:0000256" key="2">
    <source>
        <dbReference type="SAM" id="SignalP"/>
    </source>
</evidence>
<dbReference type="Proteomes" id="UP001221142">
    <property type="component" value="Unassembled WGS sequence"/>
</dbReference>
<protein>
    <submittedName>
        <fullName evidence="3">Uncharacterized protein</fullName>
    </submittedName>
</protein>
<evidence type="ECO:0000313" key="3">
    <source>
        <dbReference type="EMBL" id="KAJ7609260.1"/>
    </source>
</evidence>
<dbReference type="AlphaFoldDB" id="A0AAD7FB12"/>
<feature type="region of interest" description="Disordered" evidence="1">
    <location>
        <begin position="72"/>
        <end position="91"/>
    </location>
</feature>
<feature type="signal peptide" evidence="2">
    <location>
        <begin position="1"/>
        <end position="25"/>
    </location>
</feature>
<keyword evidence="2" id="KW-0732">Signal</keyword>
<organism evidence="3 4">
    <name type="scientific">Roridomyces roridus</name>
    <dbReference type="NCBI Taxonomy" id="1738132"/>
    <lineage>
        <taxon>Eukaryota</taxon>
        <taxon>Fungi</taxon>
        <taxon>Dikarya</taxon>
        <taxon>Basidiomycota</taxon>
        <taxon>Agaricomycotina</taxon>
        <taxon>Agaricomycetes</taxon>
        <taxon>Agaricomycetidae</taxon>
        <taxon>Agaricales</taxon>
        <taxon>Marasmiineae</taxon>
        <taxon>Mycenaceae</taxon>
        <taxon>Roridomyces</taxon>
    </lineage>
</organism>